<keyword evidence="2" id="KW-0805">Transcription regulation</keyword>
<dbReference type="Pfam" id="PF04542">
    <property type="entry name" value="Sigma70_r2"/>
    <property type="match status" value="1"/>
</dbReference>
<organism evidence="7 8">
    <name type="scientific">Rubripirellula amarantea</name>
    <dbReference type="NCBI Taxonomy" id="2527999"/>
    <lineage>
        <taxon>Bacteria</taxon>
        <taxon>Pseudomonadati</taxon>
        <taxon>Planctomycetota</taxon>
        <taxon>Planctomycetia</taxon>
        <taxon>Pirellulales</taxon>
        <taxon>Pirellulaceae</taxon>
        <taxon>Rubripirellula</taxon>
    </lineage>
</organism>
<reference evidence="7 8" key="1">
    <citation type="submission" date="2019-02" db="EMBL/GenBank/DDBJ databases">
        <title>Deep-cultivation of Planctomycetes and their phenomic and genomic characterization uncovers novel biology.</title>
        <authorList>
            <person name="Wiegand S."/>
            <person name="Jogler M."/>
            <person name="Boedeker C."/>
            <person name="Pinto D."/>
            <person name="Vollmers J."/>
            <person name="Rivas-Marin E."/>
            <person name="Kohn T."/>
            <person name="Peeters S.H."/>
            <person name="Heuer A."/>
            <person name="Rast P."/>
            <person name="Oberbeckmann S."/>
            <person name="Bunk B."/>
            <person name="Jeske O."/>
            <person name="Meyerdierks A."/>
            <person name="Storesund J.E."/>
            <person name="Kallscheuer N."/>
            <person name="Luecker S."/>
            <person name="Lage O.M."/>
            <person name="Pohl T."/>
            <person name="Merkel B.J."/>
            <person name="Hornburger P."/>
            <person name="Mueller R.-W."/>
            <person name="Bruemmer F."/>
            <person name="Labrenz M."/>
            <person name="Spormann A.M."/>
            <person name="Op Den Camp H."/>
            <person name="Overmann J."/>
            <person name="Amann R."/>
            <person name="Jetten M.S.M."/>
            <person name="Mascher T."/>
            <person name="Medema M.H."/>
            <person name="Devos D.P."/>
            <person name="Kaster A.-K."/>
            <person name="Ovreas L."/>
            <person name="Rohde M."/>
            <person name="Galperin M.Y."/>
            <person name="Jogler C."/>
        </authorList>
    </citation>
    <scope>NUCLEOTIDE SEQUENCE [LARGE SCALE GENOMIC DNA]</scope>
    <source>
        <strain evidence="7 8">Pla22</strain>
    </source>
</reference>
<dbReference type="Pfam" id="PF08281">
    <property type="entry name" value="Sigma70_r4_2"/>
    <property type="match status" value="1"/>
</dbReference>
<feature type="domain" description="RNA polymerase sigma-70 region 2" evidence="5">
    <location>
        <begin position="37"/>
        <end position="104"/>
    </location>
</feature>
<protein>
    <submittedName>
        <fullName evidence="7">RNA polymerase sigma factor</fullName>
    </submittedName>
</protein>
<dbReference type="GO" id="GO:0016987">
    <property type="term" value="F:sigma factor activity"/>
    <property type="evidence" value="ECO:0007669"/>
    <property type="project" value="UniProtKB-KW"/>
</dbReference>
<comment type="similarity">
    <text evidence="1">Belongs to the sigma-70 factor family. ECF subfamily.</text>
</comment>
<evidence type="ECO:0000256" key="1">
    <source>
        <dbReference type="ARBA" id="ARBA00010641"/>
    </source>
</evidence>
<proteinExistence type="inferred from homology"/>
<dbReference type="EMBL" id="SJPI01000001">
    <property type="protein sequence ID" value="TWT53842.1"/>
    <property type="molecule type" value="Genomic_DNA"/>
</dbReference>
<dbReference type="AlphaFoldDB" id="A0A5C5WVI5"/>
<evidence type="ECO:0000256" key="2">
    <source>
        <dbReference type="ARBA" id="ARBA00023015"/>
    </source>
</evidence>
<keyword evidence="4" id="KW-0804">Transcription</keyword>
<evidence type="ECO:0000259" key="6">
    <source>
        <dbReference type="Pfam" id="PF08281"/>
    </source>
</evidence>
<dbReference type="InterPro" id="IPR014284">
    <property type="entry name" value="RNA_pol_sigma-70_dom"/>
</dbReference>
<keyword evidence="8" id="KW-1185">Reference proteome</keyword>
<evidence type="ECO:0000313" key="7">
    <source>
        <dbReference type="EMBL" id="TWT53842.1"/>
    </source>
</evidence>
<dbReference type="OrthoDB" id="291970at2"/>
<gene>
    <name evidence="7" type="ORF">Pla22_14760</name>
</gene>
<dbReference type="Gene3D" id="1.10.1740.10">
    <property type="match status" value="1"/>
</dbReference>
<dbReference type="InterPro" id="IPR007627">
    <property type="entry name" value="RNA_pol_sigma70_r2"/>
</dbReference>
<dbReference type="InterPro" id="IPR013249">
    <property type="entry name" value="RNA_pol_sigma70_r4_t2"/>
</dbReference>
<feature type="domain" description="RNA polymerase sigma factor 70 region 4 type 2" evidence="6">
    <location>
        <begin position="156"/>
        <end position="207"/>
    </location>
</feature>
<dbReference type="PANTHER" id="PTHR43133:SF25">
    <property type="entry name" value="RNA POLYMERASE SIGMA FACTOR RFAY-RELATED"/>
    <property type="match status" value="1"/>
</dbReference>
<dbReference type="InterPro" id="IPR013324">
    <property type="entry name" value="RNA_pol_sigma_r3/r4-like"/>
</dbReference>
<dbReference type="Gene3D" id="1.10.10.10">
    <property type="entry name" value="Winged helix-like DNA-binding domain superfamily/Winged helix DNA-binding domain"/>
    <property type="match status" value="1"/>
</dbReference>
<dbReference type="GO" id="GO:0003677">
    <property type="term" value="F:DNA binding"/>
    <property type="evidence" value="ECO:0007669"/>
    <property type="project" value="InterPro"/>
</dbReference>
<accession>A0A5C5WVI5</accession>
<dbReference type="RefSeq" id="WP_146513987.1">
    <property type="nucleotide sequence ID" value="NZ_SJPI01000001.1"/>
</dbReference>
<dbReference type="InterPro" id="IPR039425">
    <property type="entry name" value="RNA_pol_sigma-70-like"/>
</dbReference>
<evidence type="ECO:0000259" key="5">
    <source>
        <dbReference type="Pfam" id="PF04542"/>
    </source>
</evidence>
<dbReference type="SUPFAM" id="SSF88946">
    <property type="entry name" value="Sigma2 domain of RNA polymerase sigma factors"/>
    <property type="match status" value="1"/>
</dbReference>
<name>A0A5C5WVI5_9BACT</name>
<dbReference type="CDD" id="cd06171">
    <property type="entry name" value="Sigma70_r4"/>
    <property type="match status" value="1"/>
</dbReference>
<keyword evidence="3" id="KW-0731">Sigma factor</keyword>
<dbReference type="InterPro" id="IPR036388">
    <property type="entry name" value="WH-like_DNA-bd_sf"/>
</dbReference>
<evidence type="ECO:0000256" key="4">
    <source>
        <dbReference type="ARBA" id="ARBA00023163"/>
    </source>
</evidence>
<evidence type="ECO:0000256" key="3">
    <source>
        <dbReference type="ARBA" id="ARBA00023082"/>
    </source>
</evidence>
<dbReference type="SUPFAM" id="SSF88659">
    <property type="entry name" value="Sigma3 and sigma4 domains of RNA polymerase sigma factors"/>
    <property type="match status" value="1"/>
</dbReference>
<evidence type="ECO:0000313" key="8">
    <source>
        <dbReference type="Proteomes" id="UP000316598"/>
    </source>
</evidence>
<sequence>MPSIDSTNNDGDSEDAADHELVARIKQHDAEALGRYIERHRNELTGFLRSITTARLLSAIELDDLLQEVAATAIASLDTAPLEQYEPKQWLQQVARRRVVDAHRFHFGAQRRDSRRQQSLHAPAGGGDQDMGLEQLLAASMTSPSAAFSQDVRLSRMQQAIASLGDEQRDVIRLRYVDGLATKQIAEQLGKTDVAIRVLLSRSMRQLEKLLEDVKPTR</sequence>
<dbReference type="NCBIfam" id="TIGR02937">
    <property type="entry name" value="sigma70-ECF"/>
    <property type="match status" value="1"/>
</dbReference>
<dbReference type="InterPro" id="IPR013325">
    <property type="entry name" value="RNA_pol_sigma_r2"/>
</dbReference>
<dbReference type="Proteomes" id="UP000316598">
    <property type="component" value="Unassembled WGS sequence"/>
</dbReference>
<comment type="caution">
    <text evidence="7">The sequence shown here is derived from an EMBL/GenBank/DDBJ whole genome shotgun (WGS) entry which is preliminary data.</text>
</comment>
<dbReference type="GO" id="GO:0006352">
    <property type="term" value="P:DNA-templated transcription initiation"/>
    <property type="evidence" value="ECO:0007669"/>
    <property type="project" value="InterPro"/>
</dbReference>
<dbReference type="PANTHER" id="PTHR43133">
    <property type="entry name" value="RNA POLYMERASE ECF-TYPE SIGMA FACTO"/>
    <property type="match status" value="1"/>
</dbReference>